<dbReference type="Proteomes" id="UP000317652">
    <property type="component" value="Unassembled WGS sequence"/>
</dbReference>
<gene>
    <name evidence="1" type="ORF">SB6408_01339</name>
    <name evidence="2" type="ORF">SB6411_03765</name>
</gene>
<dbReference type="RefSeq" id="WP_139539551.1">
    <property type="nucleotide sequence ID" value="NZ_CABEJC010000021.1"/>
</dbReference>
<dbReference type="AlphaFoldDB" id="A0A564LW26"/>
<evidence type="ECO:0000313" key="2">
    <source>
        <dbReference type="EMBL" id="VUS94976.1"/>
    </source>
</evidence>
<reference evidence="3 4" key="1">
    <citation type="submission" date="2019-07" db="EMBL/GenBank/DDBJ databases">
        <authorList>
            <person name="Brisse S."/>
            <person name="Rodrigues C."/>
            <person name="Thorpe H."/>
        </authorList>
    </citation>
    <scope>NUCLEOTIDE SEQUENCE [LARGE SCALE GENOMIC DNA]</scope>
    <source>
        <strain evidence="1">SB6408</strain>
        <strain evidence="2">SB6411</strain>
    </source>
</reference>
<organism evidence="1 4">
    <name type="scientific">Klebsiella spallanzanii</name>
    <dbReference type="NCBI Taxonomy" id="2587528"/>
    <lineage>
        <taxon>Bacteria</taxon>
        <taxon>Pseudomonadati</taxon>
        <taxon>Pseudomonadota</taxon>
        <taxon>Gammaproteobacteria</taxon>
        <taxon>Enterobacterales</taxon>
        <taxon>Enterobacteriaceae</taxon>
        <taxon>Klebsiella/Raoultella group</taxon>
        <taxon>Klebsiella</taxon>
    </lineage>
</organism>
<dbReference type="InterPro" id="IPR016032">
    <property type="entry name" value="Sig_transdc_resp-reg_C-effctor"/>
</dbReference>
<evidence type="ECO:0000313" key="1">
    <source>
        <dbReference type="EMBL" id="VUS85805.1"/>
    </source>
</evidence>
<protein>
    <submittedName>
        <fullName evidence="1">Uncharacterized protein</fullName>
    </submittedName>
</protein>
<sequence length="223" mass="26086">MSCNFFLYDKNIFFSEGIRSAVTHLTACDSDCSFSRLESFSQLVGTLQLPKKKDELNWILCDVDSLPDERFDALHTIKEYYCRENQNLVILLSESNVALFFALHSILPSASWLLKKESLDDFSRFIRDSQFAATKKIFFSRSLINYTRQQWLTRDFNNSISSDDWWLMEEIFKGKSLSQISSEQRIDVRRLSRCKRGLMKKLNAKNNVELFHIFRCIVATPCV</sequence>
<dbReference type="EMBL" id="CABGHF010000023">
    <property type="protein sequence ID" value="VUS85805.1"/>
    <property type="molecule type" value="Genomic_DNA"/>
</dbReference>
<dbReference type="GO" id="GO:0006355">
    <property type="term" value="P:regulation of DNA-templated transcription"/>
    <property type="evidence" value="ECO:0007669"/>
    <property type="project" value="InterPro"/>
</dbReference>
<dbReference type="SUPFAM" id="SSF46894">
    <property type="entry name" value="C-terminal effector domain of the bipartite response regulators"/>
    <property type="match status" value="1"/>
</dbReference>
<keyword evidence="3" id="KW-1185">Reference proteome</keyword>
<proteinExistence type="predicted"/>
<evidence type="ECO:0000313" key="4">
    <source>
        <dbReference type="Proteomes" id="UP000318370"/>
    </source>
</evidence>
<dbReference type="Proteomes" id="UP000318370">
    <property type="component" value="Unassembled WGS sequence"/>
</dbReference>
<evidence type="ECO:0000313" key="3">
    <source>
        <dbReference type="Proteomes" id="UP000317652"/>
    </source>
</evidence>
<dbReference type="GO" id="GO:0003677">
    <property type="term" value="F:DNA binding"/>
    <property type="evidence" value="ECO:0007669"/>
    <property type="project" value="InterPro"/>
</dbReference>
<name>A0A564LW26_9ENTR</name>
<dbReference type="EMBL" id="CABGGS010000046">
    <property type="protein sequence ID" value="VUS94976.1"/>
    <property type="molecule type" value="Genomic_DNA"/>
</dbReference>
<accession>A0A564LW26</accession>